<sequence>MALRSIRSKLALALAMTVLSSVGVIASTAGAAQAACPDGGYTSTPGERIKGPNNDTVYMVDPEGLKRPIVGAGAYLWFFRSWEGIKVRNDISCVKSANLDLSFSSFLAQDGYGSYYFVEPYGTNNYHARGIPSVAVYDKYFFRWDHAQYVDQAWLLAHAQGVRAWT</sequence>
<feature type="chain" id="PRO_5046332802" evidence="1">
    <location>
        <begin position="35"/>
        <end position="166"/>
    </location>
</feature>
<evidence type="ECO:0000313" key="2">
    <source>
        <dbReference type="EMBL" id="BCJ46051.1"/>
    </source>
</evidence>
<accession>A0ABM7M329</accession>
<evidence type="ECO:0000256" key="1">
    <source>
        <dbReference type="SAM" id="SignalP"/>
    </source>
</evidence>
<dbReference type="RefSeq" id="WP_189332902.1">
    <property type="nucleotide sequence ID" value="NZ_AP023356.1"/>
</dbReference>
<dbReference type="Proteomes" id="UP000676967">
    <property type="component" value="Chromosome"/>
</dbReference>
<keyword evidence="3" id="KW-1185">Reference proteome</keyword>
<keyword evidence="1" id="KW-0732">Signal</keyword>
<dbReference type="EMBL" id="AP023356">
    <property type="protein sequence ID" value="BCJ46051.1"/>
    <property type="molecule type" value="Genomic_DNA"/>
</dbReference>
<proteinExistence type="predicted"/>
<gene>
    <name evidence="2" type="ORF">Aiant_67080</name>
</gene>
<name>A0ABM7M329_9ACTN</name>
<feature type="signal peptide" evidence="1">
    <location>
        <begin position="1"/>
        <end position="34"/>
    </location>
</feature>
<reference evidence="2 3" key="1">
    <citation type="submission" date="2020-08" db="EMBL/GenBank/DDBJ databases">
        <title>Whole genome shotgun sequence of Actinoplanes ianthinogenes NBRC 13996.</title>
        <authorList>
            <person name="Komaki H."/>
            <person name="Tamura T."/>
        </authorList>
    </citation>
    <scope>NUCLEOTIDE SEQUENCE [LARGE SCALE GENOMIC DNA]</scope>
    <source>
        <strain evidence="2 3">NBRC 13996</strain>
    </source>
</reference>
<protein>
    <submittedName>
        <fullName evidence="2">Uncharacterized protein</fullName>
    </submittedName>
</protein>
<evidence type="ECO:0000313" key="3">
    <source>
        <dbReference type="Proteomes" id="UP000676967"/>
    </source>
</evidence>
<organism evidence="2 3">
    <name type="scientific">Actinoplanes ianthinogenes</name>
    <dbReference type="NCBI Taxonomy" id="122358"/>
    <lineage>
        <taxon>Bacteria</taxon>
        <taxon>Bacillati</taxon>
        <taxon>Actinomycetota</taxon>
        <taxon>Actinomycetes</taxon>
        <taxon>Micromonosporales</taxon>
        <taxon>Micromonosporaceae</taxon>
        <taxon>Actinoplanes</taxon>
    </lineage>
</organism>